<protein>
    <submittedName>
        <fullName evidence="1">Uncharacterized protein</fullName>
    </submittedName>
</protein>
<keyword evidence="2" id="KW-1185">Reference proteome</keyword>
<proteinExistence type="predicted"/>
<sequence length="103" mass="11337">MVQTLAEGFVSAARDCGVITRMTASRGLKLYERQQRLGSDGFGEGQSSVSNGRSITTVLMARPPPEPSSWVERGARVRKICPISYYYFVVEFLLKCMLLGLSG</sequence>
<dbReference type="EMBL" id="CAMAPE010000035">
    <property type="protein sequence ID" value="CAH9096415.1"/>
    <property type="molecule type" value="Genomic_DNA"/>
</dbReference>
<comment type="caution">
    <text evidence="1">The sequence shown here is derived from an EMBL/GenBank/DDBJ whole genome shotgun (WGS) entry which is preliminary data.</text>
</comment>
<evidence type="ECO:0000313" key="2">
    <source>
        <dbReference type="Proteomes" id="UP001152484"/>
    </source>
</evidence>
<dbReference type="Proteomes" id="UP001152484">
    <property type="component" value="Unassembled WGS sequence"/>
</dbReference>
<reference evidence="1" key="1">
    <citation type="submission" date="2022-07" db="EMBL/GenBank/DDBJ databases">
        <authorList>
            <person name="Macas J."/>
            <person name="Novak P."/>
            <person name="Neumann P."/>
        </authorList>
    </citation>
    <scope>NUCLEOTIDE SEQUENCE</scope>
</reference>
<evidence type="ECO:0000313" key="1">
    <source>
        <dbReference type="EMBL" id="CAH9096415.1"/>
    </source>
</evidence>
<name>A0A9P0ZDB6_CUSEU</name>
<dbReference type="AlphaFoldDB" id="A0A9P0ZDB6"/>
<organism evidence="1 2">
    <name type="scientific">Cuscuta europaea</name>
    <name type="common">European dodder</name>
    <dbReference type="NCBI Taxonomy" id="41803"/>
    <lineage>
        <taxon>Eukaryota</taxon>
        <taxon>Viridiplantae</taxon>
        <taxon>Streptophyta</taxon>
        <taxon>Embryophyta</taxon>
        <taxon>Tracheophyta</taxon>
        <taxon>Spermatophyta</taxon>
        <taxon>Magnoliopsida</taxon>
        <taxon>eudicotyledons</taxon>
        <taxon>Gunneridae</taxon>
        <taxon>Pentapetalae</taxon>
        <taxon>asterids</taxon>
        <taxon>lamiids</taxon>
        <taxon>Solanales</taxon>
        <taxon>Convolvulaceae</taxon>
        <taxon>Cuscuteae</taxon>
        <taxon>Cuscuta</taxon>
        <taxon>Cuscuta subgen. Cuscuta</taxon>
    </lineage>
</organism>
<gene>
    <name evidence="1" type="ORF">CEURO_LOCUS13404</name>
</gene>
<accession>A0A9P0ZDB6</accession>